<dbReference type="Pfam" id="PF13149">
    <property type="entry name" value="Mfa_like_1"/>
    <property type="match status" value="1"/>
</dbReference>
<gene>
    <name evidence="2" type="ORF">IAB93_02060</name>
</gene>
<reference evidence="2" key="1">
    <citation type="submission" date="2020-10" db="EMBL/GenBank/DDBJ databases">
        <authorList>
            <person name="Gilroy R."/>
        </authorList>
    </citation>
    <scope>NUCLEOTIDE SEQUENCE</scope>
    <source>
        <strain evidence="2">10037</strain>
    </source>
</reference>
<comment type="caution">
    <text evidence="2">The sequence shown here is derived from an EMBL/GenBank/DDBJ whole genome shotgun (WGS) entry which is preliminary data.</text>
</comment>
<dbReference type="PROSITE" id="PS51257">
    <property type="entry name" value="PROKAR_LIPOPROTEIN"/>
    <property type="match status" value="1"/>
</dbReference>
<feature type="signal peptide" evidence="1">
    <location>
        <begin position="1"/>
        <end position="27"/>
    </location>
</feature>
<sequence>MKLPDNTPMAIISALAAILLSLACGCAKITVILDCDGTHGNSYPQDTSGTLGNNLVNFHASVESMDMTKSMSPIPANTRVTIYAFHGSTSDATSTAPMARGIYVAQQAGTLSGTNGYKMQLSNGTFDFYAVSINSTDPAPTFSNGILPSAKNGIDYLWWGTDNYDVNGAQVTVPIVLNHSATQVSFEIDAGDGMVLQEIVSATISVPKEGASMNLSNGIIEPATEYASQPAKMGINGMRLQYTMLPLKTDTPMSLELSIKLNYDPTPRSYKVEVPVPDGELDAGKSYRFKAIINADNITFPEVGITDWVDVDETGNPLYPH</sequence>
<evidence type="ECO:0000313" key="3">
    <source>
        <dbReference type="Proteomes" id="UP000823597"/>
    </source>
</evidence>
<dbReference type="AlphaFoldDB" id="A0A9D9I2H2"/>
<name>A0A9D9I2H2_9BACT</name>
<organism evidence="2 3">
    <name type="scientific">Candidatus Merdivivens pullistercoris</name>
    <dbReference type="NCBI Taxonomy" id="2840873"/>
    <lineage>
        <taxon>Bacteria</taxon>
        <taxon>Pseudomonadati</taxon>
        <taxon>Bacteroidota</taxon>
        <taxon>Bacteroidia</taxon>
        <taxon>Bacteroidales</taxon>
        <taxon>Muribaculaceae</taxon>
        <taxon>Muribaculaceae incertae sedis</taxon>
        <taxon>Candidatus Merdivivens</taxon>
    </lineage>
</organism>
<evidence type="ECO:0000256" key="1">
    <source>
        <dbReference type="SAM" id="SignalP"/>
    </source>
</evidence>
<evidence type="ECO:0000313" key="2">
    <source>
        <dbReference type="EMBL" id="MBO8464766.1"/>
    </source>
</evidence>
<dbReference type="Gene3D" id="2.60.40.2630">
    <property type="match status" value="1"/>
</dbReference>
<dbReference type="InterPro" id="IPR025049">
    <property type="entry name" value="Mfa-like_1"/>
</dbReference>
<dbReference type="CDD" id="cd13121">
    <property type="entry name" value="BF2867_like_C"/>
    <property type="match status" value="1"/>
</dbReference>
<proteinExistence type="predicted"/>
<feature type="chain" id="PRO_5038672115" evidence="1">
    <location>
        <begin position="28"/>
        <end position="321"/>
    </location>
</feature>
<protein>
    <submittedName>
        <fullName evidence="2">Fimbrillin family protein</fullName>
    </submittedName>
</protein>
<keyword evidence="1" id="KW-0732">Signal</keyword>
<accession>A0A9D9I2H2</accession>
<reference evidence="2" key="2">
    <citation type="journal article" date="2021" name="PeerJ">
        <title>Extensive microbial diversity within the chicken gut microbiome revealed by metagenomics and culture.</title>
        <authorList>
            <person name="Gilroy R."/>
            <person name="Ravi A."/>
            <person name="Getino M."/>
            <person name="Pursley I."/>
            <person name="Horton D.L."/>
            <person name="Alikhan N.F."/>
            <person name="Baker D."/>
            <person name="Gharbi K."/>
            <person name="Hall N."/>
            <person name="Watson M."/>
            <person name="Adriaenssens E.M."/>
            <person name="Foster-Nyarko E."/>
            <person name="Jarju S."/>
            <person name="Secka A."/>
            <person name="Antonio M."/>
            <person name="Oren A."/>
            <person name="Chaudhuri R.R."/>
            <person name="La Ragione R."/>
            <person name="Hildebrand F."/>
            <person name="Pallen M.J."/>
        </authorList>
    </citation>
    <scope>NUCLEOTIDE SEQUENCE</scope>
    <source>
        <strain evidence="2">10037</strain>
    </source>
</reference>
<dbReference type="EMBL" id="JADIME010000022">
    <property type="protein sequence ID" value="MBO8464766.1"/>
    <property type="molecule type" value="Genomic_DNA"/>
</dbReference>
<dbReference type="Proteomes" id="UP000823597">
    <property type="component" value="Unassembled WGS sequence"/>
</dbReference>